<dbReference type="EMBL" id="BARU01033973">
    <property type="protein sequence ID" value="GAH73535.1"/>
    <property type="molecule type" value="Genomic_DNA"/>
</dbReference>
<feature type="compositionally biased region" description="Pro residues" evidence="1">
    <location>
        <begin position="182"/>
        <end position="219"/>
    </location>
</feature>
<reference evidence="2" key="1">
    <citation type="journal article" date="2014" name="Front. Microbiol.">
        <title>High frequency of phylogenetically diverse reductive dehalogenase-homologous genes in deep subseafloor sedimentary metagenomes.</title>
        <authorList>
            <person name="Kawai M."/>
            <person name="Futagami T."/>
            <person name="Toyoda A."/>
            <person name="Takaki Y."/>
            <person name="Nishi S."/>
            <person name="Hori S."/>
            <person name="Arai W."/>
            <person name="Tsubouchi T."/>
            <person name="Morono Y."/>
            <person name="Uchiyama I."/>
            <person name="Ito T."/>
            <person name="Fujiyama A."/>
            <person name="Inagaki F."/>
            <person name="Takami H."/>
        </authorList>
    </citation>
    <scope>NUCLEOTIDE SEQUENCE</scope>
    <source>
        <strain evidence="2">Expedition CK06-06</strain>
    </source>
</reference>
<protein>
    <submittedName>
        <fullName evidence="2">Uncharacterized protein</fullName>
    </submittedName>
</protein>
<gene>
    <name evidence="2" type="ORF">S03H2_53376</name>
</gene>
<evidence type="ECO:0000256" key="1">
    <source>
        <dbReference type="SAM" id="MobiDB-lite"/>
    </source>
</evidence>
<evidence type="ECO:0000313" key="2">
    <source>
        <dbReference type="EMBL" id="GAH73535.1"/>
    </source>
</evidence>
<dbReference type="AlphaFoldDB" id="X1IWC3"/>
<proteinExistence type="predicted"/>
<name>X1IWC3_9ZZZZ</name>
<sequence>MSSARRPPRPGKWSCTGPPDYDCIEDPDGVYPTREDCEEYCTLPWNTCHGCDPPIPDILLVTINGLGGSFEWANGEWELHWDAGCIWIHYDPDDRNKNIYISWRATVWALIVRCQPRNCYHQWYASDWYCDPRGYCFFWVCADGACGVHASCELSVGAEAYIEYPPGFCPPGRPAQGRRPNLPIPPGLLPPPPWPEPPPHPVPGPPPAPPRSPPAPPPT</sequence>
<comment type="caution">
    <text evidence="2">The sequence shown here is derived from an EMBL/GenBank/DDBJ whole genome shotgun (WGS) entry which is preliminary data.</text>
</comment>
<organism evidence="2">
    <name type="scientific">marine sediment metagenome</name>
    <dbReference type="NCBI Taxonomy" id="412755"/>
    <lineage>
        <taxon>unclassified sequences</taxon>
        <taxon>metagenomes</taxon>
        <taxon>ecological metagenomes</taxon>
    </lineage>
</organism>
<accession>X1IWC3</accession>
<feature type="region of interest" description="Disordered" evidence="1">
    <location>
        <begin position="173"/>
        <end position="219"/>
    </location>
</feature>